<dbReference type="SUPFAM" id="SSF69318">
    <property type="entry name" value="Integrin alpha N-terminal domain"/>
    <property type="match status" value="2"/>
</dbReference>
<dbReference type="InterPro" id="IPR028994">
    <property type="entry name" value="Integrin_alpha_N"/>
</dbReference>
<protein>
    <submittedName>
        <fullName evidence="3">Repeat domain-containing protein</fullName>
    </submittedName>
</protein>
<keyword evidence="4" id="KW-1185">Reference proteome</keyword>
<accession>A0A1I5MC43</accession>
<dbReference type="InterPro" id="IPR027039">
    <property type="entry name" value="Crtac1"/>
</dbReference>
<sequence>MIAGFFCLINLCSCNKPQPLFTKLSPEETGITFVNEVYDTDSLNILDYIYLYNGGGVSIGDINNDGLQDIYFSSNQHENKLYLNKGKKAGEIVFEDITEKAGVKGLGNWKTGVTMADVNGDGLLDIYLCAVGKFRNLKGKNQLFINNGNLTFTEKASAYGLDTEGFNTQAAFFDYDRDGDLDMFLVNHSVHSTSSYGKASARKEKNEVSGDKLFRNDGKRFTEVTESAGIYSSIVGYGLNVITADLNNDGWDDIYVSNDFHENDYYYLNNGNGTFSEINNEAFGHESRFSMGSDIADINNDGWLDLITLDMLPEDEKILKSSSGDDAADVYQYKLDFGFHHQYARNCVQLNLGGGRRFSEIGLFANVSATDWSWSPLLADFDNDGIKDLFVSNGISRRPNDLDYIKYVANESIQQKLQQTRTADLEAIKLMPEGKVSSYIFKGTENIQFTDKTKDWGLDIPSLSNGSAYADLDNDGDLDLVVNNINAPAGIFMNNTEKTSRNHYLAILLNGEKPNSAGFGARVTLKCKGRTQLNFLTGNRGFQSSSWKNIHFGLGENDVIDTLEILWPDQRIQILTKVKADQKLLLFQKDAKGIIVNKANEPPLFEDVSGQIGLPYKHEENKFTDFNTQPLIPHKVSTQGPKLAVSDVNGDGLEDFYVCGAALQAGKLFIQQKNGKFKASNEANFEKDAIAEDVNAMFFDADGDKDSDLYVVSGGNELNEKNEALSDRLYLNDGKGNFSRSWNFPALSGNKSVAIPSDIDHDGDLDLFVGGRVVSGNYGQIPDSYILLNNGKGLFTIATQRICPELQKAGLITDAIWIDLDLDGWQDLVLAGEWMPVSVFRNIQGKLKNYTSEFGLSATNGLWNCIKSADINSDGKMDLLVGNLGENSKLHASEQFPLKLYIEDLDGNGLIDPILAIEKKSRYYPFLGKEELEKAIPGIFRKKFTDYKSFAGNSVEEIFEGISGMNKVLNAQMLCSVALINEGKKMSVQKLPNTAQYAPVFSFLVDDFNEDLKPDVIAAGNFWGVSPFEGRYDAGYGNLYLSNQKNGLRAISILSSGINISGEVRDIKKIRQADNKALYAFARNDAEIVFLKKHQRNNKQSK</sequence>
<reference evidence="3 4" key="1">
    <citation type="submission" date="2016-10" db="EMBL/GenBank/DDBJ databases">
        <authorList>
            <person name="de Groot N.N."/>
        </authorList>
    </citation>
    <scope>NUCLEOTIDE SEQUENCE [LARGE SCALE GENOMIC DNA]</scope>
    <source>
        <strain evidence="4">E92,LMG 26720,CCM 7988</strain>
    </source>
</reference>
<evidence type="ECO:0000313" key="3">
    <source>
        <dbReference type="EMBL" id="SFP07164.1"/>
    </source>
</evidence>
<dbReference type="Proteomes" id="UP000199306">
    <property type="component" value="Unassembled WGS sequence"/>
</dbReference>
<name>A0A1I5MC43_9BACT</name>
<dbReference type="Gene3D" id="2.130.10.130">
    <property type="entry name" value="Integrin alpha, N-terminal"/>
    <property type="match status" value="4"/>
</dbReference>
<organism evidence="3 4">
    <name type="scientific">Pseudarcicella hirudinis</name>
    <dbReference type="NCBI Taxonomy" id="1079859"/>
    <lineage>
        <taxon>Bacteria</taxon>
        <taxon>Pseudomonadati</taxon>
        <taxon>Bacteroidota</taxon>
        <taxon>Cytophagia</taxon>
        <taxon>Cytophagales</taxon>
        <taxon>Flectobacillaceae</taxon>
        <taxon>Pseudarcicella</taxon>
    </lineage>
</organism>
<dbReference type="PANTHER" id="PTHR16026">
    <property type="entry name" value="CARTILAGE ACIDIC PROTEIN 1"/>
    <property type="match status" value="1"/>
</dbReference>
<dbReference type="STRING" id="1079859.SAMN04515674_101237"/>
<evidence type="ECO:0000259" key="2">
    <source>
        <dbReference type="Pfam" id="PF07593"/>
    </source>
</evidence>
<evidence type="ECO:0000313" key="4">
    <source>
        <dbReference type="Proteomes" id="UP000199306"/>
    </source>
</evidence>
<gene>
    <name evidence="3" type="ORF">SAMN04515674_101237</name>
</gene>
<dbReference type="AlphaFoldDB" id="A0A1I5MC43"/>
<proteinExistence type="predicted"/>
<keyword evidence="1" id="KW-0732">Signal</keyword>
<dbReference type="InterPro" id="IPR013517">
    <property type="entry name" value="FG-GAP"/>
</dbReference>
<dbReference type="Pfam" id="PF13517">
    <property type="entry name" value="FG-GAP_3"/>
    <property type="match status" value="5"/>
</dbReference>
<dbReference type="EMBL" id="FOXH01000001">
    <property type="protein sequence ID" value="SFP07164.1"/>
    <property type="molecule type" value="Genomic_DNA"/>
</dbReference>
<dbReference type="InterPro" id="IPR011519">
    <property type="entry name" value="UnbV_ASPIC"/>
</dbReference>
<dbReference type="Pfam" id="PF07593">
    <property type="entry name" value="UnbV_ASPIC"/>
    <property type="match status" value="1"/>
</dbReference>
<dbReference type="PANTHER" id="PTHR16026:SF0">
    <property type="entry name" value="CARTILAGE ACIDIC PROTEIN 1"/>
    <property type="match status" value="1"/>
</dbReference>
<evidence type="ECO:0000256" key="1">
    <source>
        <dbReference type="ARBA" id="ARBA00022729"/>
    </source>
</evidence>
<dbReference type="RefSeq" id="WP_092010871.1">
    <property type="nucleotide sequence ID" value="NZ_JBHUFO010000032.1"/>
</dbReference>
<feature type="domain" description="ASPIC/UnbV" evidence="2">
    <location>
        <begin position="518"/>
        <end position="584"/>
    </location>
</feature>